<dbReference type="RefSeq" id="WP_268779796.1">
    <property type="nucleotide sequence ID" value="NZ_JAPRAT010000011.1"/>
</dbReference>
<name>A0A9J6RBG7_9BACI</name>
<dbReference type="Pfam" id="PF00294">
    <property type="entry name" value="PfkB"/>
    <property type="match status" value="1"/>
</dbReference>
<dbReference type="InterPro" id="IPR050306">
    <property type="entry name" value="PfkB_Carbo_kinase"/>
</dbReference>
<proteinExistence type="inferred from homology"/>
<reference evidence="5" key="1">
    <citation type="submission" date="2022-11" db="EMBL/GenBank/DDBJ databases">
        <title>WGS of Natronobacillus azotifigens 24KS-1, an anaerobic diazotrophic haloalkaliphile from soda-rich habitats.</title>
        <authorList>
            <person name="Sorokin D.Y."/>
            <person name="Merkel A.Y."/>
        </authorList>
    </citation>
    <scope>NUCLEOTIDE SEQUENCE</scope>
    <source>
        <strain evidence="5">24KS-1</strain>
    </source>
</reference>
<keyword evidence="2" id="KW-0808">Transferase</keyword>
<protein>
    <submittedName>
        <fullName evidence="5">PfkB family carbohydrate kinase</fullName>
    </submittedName>
</protein>
<dbReference type="Gene3D" id="3.40.1190.20">
    <property type="match status" value="1"/>
</dbReference>
<evidence type="ECO:0000313" key="5">
    <source>
        <dbReference type="EMBL" id="MCZ0703026.1"/>
    </source>
</evidence>
<dbReference type="InterPro" id="IPR029056">
    <property type="entry name" value="Ribokinase-like"/>
</dbReference>
<evidence type="ECO:0000313" key="6">
    <source>
        <dbReference type="Proteomes" id="UP001084197"/>
    </source>
</evidence>
<dbReference type="PANTHER" id="PTHR43085">
    <property type="entry name" value="HEXOKINASE FAMILY MEMBER"/>
    <property type="match status" value="1"/>
</dbReference>
<accession>A0A9J6RBG7</accession>
<keyword evidence="6" id="KW-1185">Reference proteome</keyword>
<comment type="caution">
    <text evidence="5">The sequence shown here is derived from an EMBL/GenBank/DDBJ whole genome shotgun (WGS) entry which is preliminary data.</text>
</comment>
<dbReference type="PANTHER" id="PTHR43085:SF41">
    <property type="entry name" value="FRUCTOSELYSINE 6-KINASE"/>
    <property type="match status" value="1"/>
</dbReference>
<dbReference type="Proteomes" id="UP001084197">
    <property type="component" value="Unassembled WGS sequence"/>
</dbReference>
<dbReference type="AlphaFoldDB" id="A0A9J6RBG7"/>
<dbReference type="InterPro" id="IPR011611">
    <property type="entry name" value="PfkB_dom"/>
</dbReference>
<evidence type="ECO:0000256" key="2">
    <source>
        <dbReference type="ARBA" id="ARBA00022679"/>
    </source>
</evidence>
<sequence length="288" mass="32124">MSYKVLGIGDNVVDKYINKGIMYPGGNVLNFCVYTKMLGNKASLITKFGNDEIATYIKSVLDSLDIEYYRSRCFEGENGFAEVELIKGDRSFIRSNKGGVSKNNGWNFSDADENYIKNFSLVHSSLNSYIEVDLSQLATLQVPISYDFSVRWNDEYIKKVCPYIDIAFLSTSHLSRTERESEMRKFANLGVKIVVGTVGELGSYSLVKDNLIYQEASLQKEAKDTMGAGDAYLTAFLHELLSVHNGHIDFNKLSIIKDVSQAMKKGANFSAKVCQIEGAFGHGTIINK</sequence>
<evidence type="ECO:0000256" key="1">
    <source>
        <dbReference type="ARBA" id="ARBA00010688"/>
    </source>
</evidence>
<evidence type="ECO:0000259" key="4">
    <source>
        <dbReference type="Pfam" id="PF00294"/>
    </source>
</evidence>
<feature type="domain" description="Carbohydrate kinase PfkB" evidence="4">
    <location>
        <begin position="18"/>
        <end position="279"/>
    </location>
</feature>
<evidence type="ECO:0000256" key="3">
    <source>
        <dbReference type="ARBA" id="ARBA00022777"/>
    </source>
</evidence>
<gene>
    <name evidence="5" type="ORF">OWO01_07360</name>
</gene>
<dbReference type="EMBL" id="JAPRAT010000011">
    <property type="protein sequence ID" value="MCZ0703026.1"/>
    <property type="molecule type" value="Genomic_DNA"/>
</dbReference>
<comment type="similarity">
    <text evidence="1">Belongs to the carbohydrate kinase PfkB family.</text>
</comment>
<dbReference type="SUPFAM" id="SSF53613">
    <property type="entry name" value="Ribokinase-like"/>
    <property type="match status" value="1"/>
</dbReference>
<dbReference type="GO" id="GO:0016301">
    <property type="term" value="F:kinase activity"/>
    <property type="evidence" value="ECO:0007669"/>
    <property type="project" value="UniProtKB-KW"/>
</dbReference>
<keyword evidence="3 5" id="KW-0418">Kinase</keyword>
<organism evidence="5 6">
    <name type="scientific">Natronobacillus azotifigens</name>
    <dbReference type="NCBI Taxonomy" id="472978"/>
    <lineage>
        <taxon>Bacteria</taxon>
        <taxon>Bacillati</taxon>
        <taxon>Bacillota</taxon>
        <taxon>Bacilli</taxon>
        <taxon>Bacillales</taxon>
        <taxon>Bacillaceae</taxon>
        <taxon>Natronobacillus</taxon>
    </lineage>
</organism>